<gene>
    <name evidence="2" type="ORF">MKW98_014434</name>
</gene>
<reference evidence="2" key="1">
    <citation type="submission" date="2022-04" db="EMBL/GenBank/DDBJ databases">
        <title>A functionally conserved STORR gene fusion in Papaver species that diverged 16.8 million years ago.</title>
        <authorList>
            <person name="Catania T."/>
        </authorList>
    </citation>
    <scope>NUCLEOTIDE SEQUENCE</scope>
    <source>
        <strain evidence="2">S-188037</strain>
    </source>
</reference>
<organism evidence="2 3">
    <name type="scientific">Papaver atlanticum</name>
    <dbReference type="NCBI Taxonomy" id="357466"/>
    <lineage>
        <taxon>Eukaryota</taxon>
        <taxon>Viridiplantae</taxon>
        <taxon>Streptophyta</taxon>
        <taxon>Embryophyta</taxon>
        <taxon>Tracheophyta</taxon>
        <taxon>Spermatophyta</taxon>
        <taxon>Magnoliopsida</taxon>
        <taxon>Ranunculales</taxon>
        <taxon>Papaveraceae</taxon>
        <taxon>Papaveroideae</taxon>
        <taxon>Papaver</taxon>
    </lineage>
</organism>
<feature type="compositionally biased region" description="Polar residues" evidence="1">
    <location>
        <begin position="30"/>
        <end position="50"/>
    </location>
</feature>
<keyword evidence="3" id="KW-1185">Reference proteome</keyword>
<evidence type="ECO:0000256" key="1">
    <source>
        <dbReference type="SAM" id="MobiDB-lite"/>
    </source>
</evidence>
<proteinExistence type="predicted"/>
<dbReference type="AlphaFoldDB" id="A0AAD4SA91"/>
<evidence type="ECO:0000313" key="3">
    <source>
        <dbReference type="Proteomes" id="UP001202328"/>
    </source>
</evidence>
<comment type="caution">
    <text evidence="2">The sequence shown here is derived from an EMBL/GenBank/DDBJ whole genome shotgun (WGS) entry which is preliminary data.</text>
</comment>
<name>A0AAD4SA91_9MAGN</name>
<evidence type="ECO:0000313" key="2">
    <source>
        <dbReference type="EMBL" id="KAI3877319.1"/>
    </source>
</evidence>
<dbReference type="EMBL" id="JAJJMB010012382">
    <property type="protein sequence ID" value="KAI3877319.1"/>
    <property type="molecule type" value="Genomic_DNA"/>
</dbReference>
<sequence>MCSNNGFSWRFSVFRARVWSNDYQTNNIGSHAGSNITGFNGSTGNNNKYQWNDDNREKYNQGTEIKAFQNNKDTNISS</sequence>
<protein>
    <submittedName>
        <fullName evidence="2">Uncharacterized protein</fullName>
    </submittedName>
</protein>
<feature type="region of interest" description="Disordered" evidence="1">
    <location>
        <begin position="30"/>
        <end position="55"/>
    </location>
</feature>
<dbReference type="Proteomes" id="UP001202328">
    <property type="component" value="Unassembled WGS sequence"/>
</dbReference>
<accession>A0AAD4SA91</accession>